<evidence type="ECO:0000259" key="7">
    <source>
        <dbReference type="PROSITE" id="PS51285"/>
    </source>
</evidence>
<dbReference type="FunFam" id="1.10.510.10:FF:001024">
    <property type="entry name" value="AGC protein kinase"/>
    <property type="match status" value="1"/>
</dbReference>
<proteinExistence type="predicted"/>
<dbReference type="PROSITE" id="PS50011">
    <property type="entry name" value="PROTEIN_KINASE_DOM"/>
    <property type="match status" value="1"/>
</dbReference>
<dbReference type="Pfam" id="PF00069">
    <property type="entry name" value="Pkinase"/>
    <property type="match status" value="1"/>
</dbReference>
<dbReference type="PANTHER" id="PTHR24353">
    <property type="entry name" value="CYCLIC NUCLEOTIDE-DEPENDENT PROTEIN KINASE"/>
    <property type="match status" value="1"/>
</dbReference>
<keyword evidence="4" id="KW-0418">Kinase</keyword>
<dbReference type="Proteomes" id="UP000692954">
    <property type="component" value="Unassembled WGS sequence"/>
</dbReference>
<dbReference type="GO" id="GO:0004674">
    <property type="term" value="F:protein serine/threonine kinase activity"/>
    <property type="evidence" value="ECO:0007669"/>
    <property type="project" value="UniProtKB-KW"/>
</dbReference>
<comment type="caution">
    <text evidence="8">The sequence shown here is derived from an EMBL/GenBank/DDBJ whole genome shotgun (WGS) entry which is preliminary data.</text>
</comment>
<evidence type="ECO:0000313" key="8">
    <source>
        <dbReference type="EMBL" id="CAD8101089.1"/>
    </source>
</evidence>
<name>A0A8S1PDL8_9CILI</name>
<evidence type="ECO:0000313" key="9">
    <source>
        <dbReference type="Proteomes" id="UP000692954"/>
    </source>
</evidence>
<keyword evidence="5" id="KW-0067">ATP-binding</keyword>
<dbReference type="InterPro" id="IPR000961">
    <property type="entry name" value="AGC-kinase_C"/>
</dbReference>
<evidence type="ECO:0000256" key="3">
    <source>
        <dbReference type="ARBA" id="ARBA00022741"/>
    </source>
</evidence>
<keyword evidence="9" id="KW-1185">Reference proteome</keyword>
<organism evidence="8 9">
    <name type="scientific">Paramecium sonneborni</name>
    <dbReference type="NCBI Taxonomy" id="65129"/>
    <lineage>
        <taxon>Eukaryota</taxon>
        <taxon>Sar</taxon>
        <taxon>Alveolata</taxon>
        <taxon>Ciliophora</taxon>
        <taxon>Intramacronucleata</taxon>
        <taxon>Oligohymenophorea</taxon>
        <taxon>Peniculida</taxon>
        <taxon>Parameciidae</taxon>
        <taxon>Paramecium</taxon>
    </lineage>
</organism>
<dbReference type="OrthoDB" id="289272at2759"/>
<dbReference type="GO" id="GO:0005524">
    <property type="term" value="F:ATP binding"/>
    <property type="evidence" value="ECO:0007669"/>
    <property type="project" value="UniProtKB-KW"/>
</dbReference>
<dbReference type="AlphaFoldDB" id="A0A8S1PDL8"/>
<accession>A0A8S1PDL8</accession>
<evidence type="ECO:0000256" key="4">
    <source>
        <dbReference type="ARBA" id="ARBA00022777"/>
    </source>
</evidence>
<evidence type="ECO:0000256" key="2">
    <source>
        <dbReference type="ARBA" id="ARBA00022679"/>
    </source>
</evidence>
<protein>
    <recommendedName>
        <fullName evidence="10">Protein kinase domain-containing protein</fullName>
    </recommendedName>
</protein>
<evidence type="ECO:0008006" key="10">
    <source>
        <dbReference type="Google" id="ProtNLM"/>
    </source>
</evidence>
<evidence type="ECO:0000256" key="5">
    <source>
        <dbReference type="ARBA" id="ARBA00022840"/>
    </source>
</evidence>
<keyword evidence="1" id="KW-0723">Serine/threonine-protein kinase</keyword>
<evidence type="ECO:0000256" key="1">
    <source>
        <dbReference type="ARBA" id="ARBA00022527"/>
    </source>
</evidence>
<feature type="domain" description="AGC-kinase C-terminal" evidence="7">
    <location>
        <begin position="309"/>
        <end position="353"/>
    </location>
</feature>
<gene>
    <name evidence="8" type="ORF">PSON_ATCC_30995.1.T0750090</name>
</gene>
<keyword evidence="3" id="KW-0547">Nucleotide-binding</keyword>
<dbReference type="InterPro" id="IPR000719">
    <property type="entry name" value="Prot_kinase_dom"/>
</dbReference>
<evidence type="ECO:0000259" key="6">
    <source>
        <dbReference type="PROSITE" id="PS50011"/>
    </source>
</evidence>
<reference evidence="8" key="1">
    <citation type="submission" date="2021-01" db="EMBL/GenBank/DDBJ databases">
        <authorList>
            <consortium name="Genoscope - CEA"/>
            <person name="William W."/>
        </authorList>
    </citation>
    <scope>NUCLEOTIDE SEQUENCE</scope>
</reference>
<sequence length="353" mass="42402">MGCLLNVFSRQQLDKKKIALLQNVDEVDEIRERITSYSIQNQYINQEKIIDEKPYRDFTKIKFLTANEHNKIYLVQNQKDNEYYILKSINKQQLEYSGMQEQLQNELKFQKEIKGEFIQKYYQDFMTKKKCYMILENVQGGSLQQLMQRKQMSEMEIRFYIAEILIALQDLHNNNIIYRNLSPNNVLIDNQGHIRLSDFSLCHFGIECNSLNGNIYYQAPEVNQINNQNQLSDYWSLGALMYEMFFGYPPYFHPNIKIYKKNKRDQMLIIPNQISESSQQLLRQLLNNEIQQRIQNESIKKVQYHPFFDGLDWQLTKTKQLQSPFIPELRSKSDINYYLQEQKYLKKVEQQIQ</sequence>
<keyword evidence="2" id="KW-0808">Transferase</keyword>
<dbReference type="EMBL" id="CAJJDN010000075">
    <property type="protein sequence ID" value="CAD8101089.1"/>
    <property type="molecule type" value="Genomic_DNA"/>
</dbReference>
<feature type="domain" description="Protein kinase" evidence="6">
    <location>
        <begin position="58"/>
        <end position="308"/>
    </location>
</feature>
<dbReference type="PROSITE" id="PS51285">
    <property type="entry name" value="AGC_KINASE_CTER"/>
    <property type="match status" value="1"/>
</dbReference>